<dbReference type="Pfam" id="PF00930">
    <property type="entry name" value="DPPIV_N"/>
    <property type="match status" value="1"/>
</dbReference>
<evidence type="ECO:0000313" key="9">
    <source>
        <dbReference type="EMBL" id="KOH44021.1"/>
    </source>
</evidence>
<comment type="similarity">
    <text evidence="1">Belongs to the peptidase S9C family.</text>
</comment>
<dbReference type="Gene3D" id="2.120.10.60">
    <property type="entry name" value="Tricorn protease N-terminal domain"/>
    <property type="match status" value="1"/>
</dbReference>
<dbReference type="PANTHER" id="PTHR42776">
    <property type="entry name" value="SERINE PEPTIDASE S9 FAMILY MEMBER"/>
    <property type="match status" value="1"/>
</dbReference>
<keyword evidence="5" id="KW-0720">Serine protease</keyword>
<feature type="domain" description="Peptidase S9 prolyl oligopeptidase catalytic" evidence="7">
    <location>
        <begin position="484"/>
        <end position="696"/>
    </location>
</feature>
<proteinExistence type="inferred from homology"/>
<evidence type="ECO:0000256" key="3">
    <source>
        <dbReference type="ARBA" id="ARBA00022729"/>
    </source>
</evidence>
<dbReference type="InterPro" id="IPR011659">
    <property type="entry name" value="WD40"/>
</dbReference>
<protein>
    <submittedName>
        <fullName evidence="9">Peptidase S9</fullName>
    </submittedName>
</protein>
<dbReference type="OrthoDB" id="9812921at2"/>
<dbReference type="Pfam" id="PF07676">
    <property type="entry name" value="PD40"/>
    <property type="match status" value="1"/>
</dbReference>
<evidence type="ECO:0000313" key="10">
    <source>
        <dbReference type="Proteomes" id="UP000036958"/>
    </source>
</evidence>
<keyword evidence="4" id="KW-0378">Hydrolase</keyword>
<evidence type="ECO:0000259" key="8">
    <source>
        <dbReference type="Pfam" id="PF00930"/>
    </source>
</evidence>
<evidence type="ECO:0000256" key="1">
    <source>
        <dbReference type="ARBA" id="ARBA00010040"/>
    </source>
</evidence>
<dbReference type="Gene3D" id="2.120.10.30">
    <property type="entry name" value="TolB, C-terminal domain"/>
    <property type="match status" value="2"/>
</dbReference>
<dbReference type="GO" id="GO:0004252">
    <property type="term" value="F:serine-type endopeptidase activity"/>
    <property type="evidence" value="ECO:0007669"/>
    <property type="project" value="TreeGrafter"/>
</dbReference>
<evidence type="ECO:0000259" key="7">
    <source>
        <dbReference type="Pfam" id="PF00326"/>
    </source>
</evidence>
<dbReference type="Proteomes" id="UP000036958">
    <property type="component" value="Unassembled WGS sequence"/>
</dbReference>
<keyword evidence="3 6" id="KW-0732">Signal</keyword>
<dbReference type="Gene3D" id="3.40.50.1820">
    <property type="entry name" value="alpha/beta hydrolase"/>
    <property type="match status" value="1"/>
</dbReference>
<dbReference type="InterPro" id="IPR029058">
    <property type="entry name" value="AB_hydrolase_fold"/>
</dbReference>
<comment type="caution">
    <text evidence="9">The sequence shown here is derived from an EMBL/GenBank/DDBJ whole genome shotgun (WGS) entry which is preliminary data.</text>
</comment>
<dbReference type="AlphaFoldDB" id="A0A0L8V6F3"/>
<dbReference type="SUPFAM" id="SSF82171">
    <property type="entry name" value="DPP6 N-terminal domain-like"/>
    <property type="match status" value="1"/>
</dbReference>
<gene>
    <name evidence="9" type="ORF">NC99_31720</name>
</gene>
<dbReference type="InterPro" id="IPR001375">
    <property type="entry name" value="Peptidase_S9_cat"/>
</dbReference>
<evidence type="ECO:0000256" key="4">
    <source>
        <dbReference type="ARBA" id="ARBA00022801"/>
    </source>
</evidence>
<dbReference type="STRING" id="1409788.NC99_31720"/>
<dbReference type="InterPro" id="IPR002469">
    <property type="entry name" value="Peptidase_S9B_N"/>
</dbReference>
<dbReference type="FunFam" id="3.40.50.1820:FF:000028">
    <property type="entry name" value="S9 family peptidase"/>
    <property type="match status" value="1"/>
</dbReference>
<reference evidence="10" key="1">
    <citation type="submission" date="2015-07" db="EMBL/GenBank/DDBJ databases">
        <title>Genome sequencing of Sunxiuqinia dokdonensis strain SK.</title>
        <authorList>
            <person name="Ahn S."/>
            <person name="Kim B.-C."/>
        </authorList>
    </citation>
    <scope>NUCLEOTIDE SEQUENCE [LARGE SCALE GENOMIC DNA]</scope>
    <source>
        <strain evidence="10">SK</strain>
    </source>
</reference>
<evidence type="ECO:0000256" key="2">
    <source>
        <dbReference type="ARBA" id="ARBA00022670"/>
    </source>
</evidence>
<feature type="signal peptide" evidence="6">
    <location>
        <begin position="1"/>
        <end position="22"/>
    </location>
</feature>
<accession>A0A0L8V6F3</accession>
<feature type="chain" id="PRO_5005591153" evidence="6">
    <location>
        <begin position="23"/>
        <end position="696"/>
    </location>
</feature>
<dbReference type="Pfam" id="PF00326">
    <property type="entry name" value="Peptidase_S9"/>
    <property type="match status" value="1"/>
</dbReference>
<feature type="domain" description="Dipeptidylpeptidase IV N-terminal" evidence="8">
    <location>
        <begin position="264"/>
        <end position="384"/>
    </location>
</feature>
<name>A0A0L8V6F3_9BACT</name>
<keyword evidence="2" id="KW-0645">Protease</keyword>
<dbReference type="PANTHER" id="PTHR42776:SF13">
    <property type="entry name" value="DIPEPTIDYL-PEPTIDASE 5"/>
    <property type="match status" value="1"/>
</dbReference>
<organism evidence="9 10">
    <name type="scientific">Sunxiuqinia dokdonensis</name>
    <dbReference type="NCBI Taxonomy" id="1409788"/>
    <lineage>
        <taxon>Bacteria</taxon>
        <taxon>Pseudomonadati</taxon>
        <taxon>Bacteroidota</taxon>
        <taxon>Bacteroidia</taxon>
        <taxon>Marinilabiliales</taxon>
        <taxon>Prolixibacteraceae</taxon>
        <taxon>Sunxiuqinia</taxon>
    </lineage>
</organism>
<dbReference type="EMBL" id="LGIA01000172">
    <property type="protein sequence ID" value="KOH44021.1"/>
    <property type="molecule type" value="Genomic_DNA"/>
</dbReference>
<dbReference type="InterPro" id="IPR011042">
    <property type="entry name" value="6-blade_b-propeller_TolB-like"/>
</dbReference>
<dbReference type="RefSeq" id="WP_053185077.1">
    <property type="nucleotide sequence ID" value="NZ_LGIA01000172.1"/>
</dbReference>
<dbReference type="GO" id="GO:0006508">
    <property type="term" value="P:proteolysis"/>
    <property type="evidence" value="ECO:0007669"/>
    <property type="project" value="UniProtKB-KW"/>
</dbReference>
<dbReference type="SUPFAM" id="SSF53474">
    <property type="entry name" value="alpha/beta-Hydrolases"/>
    <property type="match status" value="1"/>
</dbReference>
<evidence type="ECO:0000256" key="6">
    <source>
        <dbReference type="SAM" id="SignalP"/>
    </source>
</evidence>
<sequence length="696" mass="79127">MRKVLFLSVLALLIGTGTQSTAMTEEKKTYVPETPVLESDRMTPEVLWSFGQVGNTELSPDGQTVLFGVTYYHIEENKSYRELYTVPVKGGAVSQITNTALNESGARWRPDGKKVGYLFAADGETQLWEMNPDGSQPVQISRVEGGITGFKYSPDQKHIFYTKAVKLDDDIHDLFPDLPKANARLEDDLMYRHWDKWHDYTYNHIFVAEYGQGEITKGKDILEGEKFDSPGKPFDGLEEVVWSPDGKQLVYSCKKLTGKDYSLSTNTDLYLYDLETGETTNLTKENKGYDKSPLFSPDGSKLAWTSMARDGYEADQTRLFVMDLKTGEKTNYSAAWEQNASHLSWSNDGKLIYFISNIHATDEIYSLNLKSGKISRLTDGVHNYQLAVETADGKLLAQKVSMSQPAELYLVDPKTGKDEPLTAVNKGLLDQLEMGKVEERWVKTVDNKDMHLWVIYPPHFDPNKKYPTLLYCQGGPQGTVSQFWSTRWNFQMMAANGYIVVAPNRRGLPGFGMEWLEQISTDYGGLNIQDYFSAIDAVSKEPFVDQERLGAVGASYGGFSVNFLAGHHEGRFSAFISHCGIFNFDQMYVTTEEMWFENWDIGGPFWDQDNSAAQRSYSFSPHLFVEKWDTPILVIHGEKDFRIPYTQGMGAFNAAVLRDIPAQFLYFPEENHWVTSPQNGIVWQRVFKQWLDKWLK</sequence>
<dbReference type="PATRIC" id="fig|1409788.3.peg.3256"/>
<keyword evidence="10" id="KW-1185">Reference proteome</keyword>
<evidence type="ECO:0000256" key="5">
    <source>
        <dbReference type="ARBA" id="ARBA00022825"/>
    </source>
</evidence>